<name>A0A8X7VM40_BRACI</name>
<organism evidence="1 2">
    <name type="scientific">Brassica carinata</name>
    <name type="common">Ethiopian mustard</name>
    <name type="synonym">Abyssinian cabbage</name>
    <dbReference type="NCBI Taxonomy" id="52824"/>
    <lineage>
        <taxon>Eukaryota</taxon>
        <taxon>Viridiplantae</taxon>
        <taxon>Streptophyta</taxon>
        <taxon>Embryophyta</taxon>
        <taxon>Tracheophyta</taxon>
        <taxon>Spermatophyta</taxon>
        <taxon>Magnoliopsida</taxon>
        <taxon>eudicotyledons</taxon>
        <taxon>Gunneridae</taxon>
        <taxon>Pentapetalae</taxon>
        <taxon>rosids</taxon>
        <taxon>malvids</taxon>
        <taxon>Brassicales</taxon>
        <taxon>Brassicaceae</taxon>
        <taxon>Brassiceae</taxon>
        <taxon>Brassica</taxon>
    </lineage>
</organism>
<evidence type="ECO:0000313" key="1">
    <source>
        <dbReference type="EMBL" id="KAG2313697.1"/>
    </source>
</evidence>
<dbReference type="Proteomes" id="UP000886595">
    <property type="component" value="Unassembled WGS sequence"/>
</dbReference>
<accession>A0A8X7VM40</accession>
<keyword evidence="2" id="KW-1185">Reference proteome</keyword>
<protein>
    <submittedName>
        <fullName evidence="1">Uncharacterized protein</fullName>
    </submittedName>
</protein>
<gene>
    <name evidence="1" type="ORF">Bca52824_025254</name>
</gene>
<sequence length="219" mass="24266">MQTFRKIDLNSQIFKEIFLLKDFGLLILIVVFIRPLTEGHPSLTFTMSTTTGSRSLPSLEPLIFLLDTSLQVIDSKLSVSILLASMMSFKCSFVPCYCSLATVRLSAVCSICSSLTPANDSLNLFPHRLWQILFLDCLSFVKYDCLPYVPFGLSGCVAGSNVPKIMYASMFVLLKGSSIWCFVASACDTELLIIKSVAVAVSITGVRPMFKYVYLIIYS</sequence>
<dbReference type="AlphaFoldDB" id="A0A8X7VM40"/>
<reference evidence="1 2" key="1">
    <citation type="submission" date="2020-02" db="EMBL/GenBank/DDBJ databases">
        <authorList>
            <person name="Ma Q."/>
            <person name="Huang Y."/>
            <person name="Song X."/>
            <person name="Pei D."/>
        </authorList>
    </citation>
    <scope>NUCLEOTIDE SEQUENCE [LARGE SCALE GENOMIC DNA]</scope>
    <source>
        <strain evidence="1">Sxm20200214</strain>
        <tissue evidence="1">Leaf</tissue>
    </source>
</reference>
<comment type="caution">
    <text evidence="1">The sequence shown here is derived from an EMBL/GenBank/DDBJ whole genome shotgun (WGS) entry which is preliminary data.</text>
</comment>
<evidence type="ECO:0000313" key="2">
    <source>
        <dbReference type="Proteomes" id="UP000886595"/>
    </source>
</evidence>
<dbReference type="EMBL" id="JAAMPC010000005">
    <property type="protein sequence ID" value="KAG2313697.1"/>
    <property type="molecule type" value="Genomic_DNA"/>
</dbReference>
<proteinExistence type="predicted"/>